<reference evidence="2" key="1">
    <citation type="journal article" date="2015" name="Nature">
        <title>Complex archaea that bridge the gap between prokaryotes and eukaryotes.</title>
        <authorList>
            <person name="Spang A."/>
            <person name="Saw J.H."/>
            <person name="Jorgensen S.L."/>
            <person name="Zaremba-Niedzwiedzka K."/>
            <person name="Martijn J."/>
            <person name="Lind A.E."/>
            <person name="van Eijk R."/>
            <person name="Schleper C."/>
            <person name="Guy L."/>
            <person name="Ettema T.J."/>
        </authorList>
    </citation>
    <scope>NUCLEOTIDE SEQUENCE</scope>
</reference>
<dbReference type="CDD" id="cd22231">
    <property type="entry name" value="RHH_NikR_HicB-like"/>
    <property type="match status" value="1"/>
</dbReference>
<dbReference type="GO" id="GO:0006355">
    <property type="term" value="P:regulation of DNA-templated transcription"/>
    <property type="evidence" value="ECO:0007669"/>
    <property type="project" value="InterPro"/>
</dbReference>
<accession>A0A0F9MYJ5</accession>
<dbReference type="EMBL" id="LAZR01004909">
    <property type="protein sequence ID" value="KKN04527.1"/>
    <property type="molecule type" value="Genomic_DNA"/>
</dbReference>
<dbReference type="InterPro" id="IPR013321">
    <property type="entry name" value="Arc_rbn_hlx_hlx"/>
</dbReference>
<dbReference type="Pfam" id="PF01402">
    <property type="entry name" value="RHH_1"/>
    <property type="match status" value="1"/>
</dbReference>
<dbReference type="InterPro" id="IPR010985">
    <property type="entry name" value="Ribbon_hlx_hlx"/>
</dbReference>
<organism evidence="2">
    <name type="scientific">marine sediment metagenome</name>
    <dbReference type="NCBI Taxonomy" id="412755"/>
    <lineage>
        <taxon>unclassified sequences</taxon>
        <taxon>metagenomes</taxon>
        <taxon>ecological metagenomes</taxon>
    </lineage>
</organism>
<evidence type="ECO:0000313" key="2">
    <source>
        <dbReference type="EMBL" id="KKN04527.1"/>
    </source>
</evidence>
<dbReference type="SUPFAM" id="SSF47598">
    <property type="entry name" value="Ribbon-helix-helix"/>
    <property type="match status" value="1"/>
</dbReference>
<gene>
    <name evidence="2" type="ORF">LCGC14_1096540</name>
</gene>
<feature type="domain" description="Ribbon-helix-helix protein CopG" evidence="1">
    <location>
        <begin position="2"/>
        <end position="43"/>
    </location>
</feature>
<dbReference type="AlphaFoldDB" id="A0A0F9MYJ5"/>
<proteinExistence type="predicted"/>
<sequence length="66" mass="7873">MKIITINLPEKYLDAIQILKDMEMYHSRSEVIRIALSSFLTREDKMYLDLDPENFEMLIRSKGDIH</sequence>
<name>A0A0F9MYJ5_9ZZZZ</name>
<dbReference type="Gene3D" id="1.10.1220.10">
    <property type="entry name" value="Met repressor-like"/>
    <property type="match status" value="1"/>
</dbReference>
<evidence type="ECO:0000259" key="1">
    <source>
        <dbReference type="Pfam" id="PF01402"/>
    </source>
</evidence>
<comment type="caution">
    <text evidence="2">The sequence shown here is derived from an EMBL/GenBank/DDBJ whole genome shotgun (WGS) entry which is preliminary data.</text>
</comment>
<dbReference type="InterPro" id="IPR002145">
    <property type="entry name" value="CopG"/>
</dbReference>
<protein>
    <recommendedName>
        <fullName evidence="1">Ribbon-helix-helix protein CopG domain-containing protein</fullName>
    </recommendedName>
</protein>